<dbReference type="Pfam" id="PF16868">
    <property type="entry name" value="NMT1_3"/>
    <property type="match status" value="1"/>
</dbReference>
<proteinExistence type="predicted"/>
<protein>
    <submittedName>
        <fullName evidence="3">C4-dicarboxylate ABC transporter substrate-binding protein</fullName>
    </submittedName>
</protein>
<sequence length="446" mass="46987">MFGIRLPRMATIFLAGAFLLIAGLLAAMYLWLPKATLTITTGPNGGVAQRFISAFIATTEAAHPRIHFETVSVPDLGASAKALEERKVNIALARSDLPPPVNGQTLVILRRDVIAIVLPPGSPIENVGQLAGKTVAIPTSPVQKENSHALDLILSYFNVSPEAVKRVFLDPSQIGAALRSKRAAAVLAVGPIGPGQVVDTVAAVAKATRGTPSILDLDEAEAIAKRNPGFEEIDIPKGAFKGNPSIPDDDAKGVAVTYRFVVPTTMLNAVAGALARSILKTKAKLVELAPAANQIEAPDPDEKNPILPIHPGVAAYLASGDQSFFDSFQTYFYFIGILLSVVGSAIALTAGLFSNRKLRSDQENIFRLLTIGNEALTASSSELDALQQEFRTILESCVGNLAEGSTEAGQAAVSLAVDHARHSISQRRAALGRTSEPRDLDTGPAG</sequence>
<dbReference type="OrthoDB" id="252197at2"/>
<dbReference type="PANTHER" id="PTHR42941:SF1">
    <property type="entry name" value="SLL1037 PROTEIN"/>
    <property type="match status" value="1"/>
</dbReference>
<feature type="compositionally biased region" description="Basic and acidic residues" evidence="1">
    <location>
        <begin position="435"/>
        <end position="446"/>
    </location>
</feature>
<dbReference type="KEGG" id="mbry:B1812_00515"/>
<organism evidence="3 4">
    <name type="scientific">Methylocystis bryophila</name>
    <dbReference type="NCBI Taxonomy" id="655015"/>
    <lineage>
        <taxon>Bacteria</taxon>
        <taxon>Pseudomonadati</taxon>
        <taxon>Pseudomonadota</taxon>
        <taxon>Alphaproteobacteria</taxon>
        <taxon>Hyphomicrobiales</taxon>
        <taxon>Methylocystaceae</taxon>
        <taxon>Methylocystis</taxon>
    </lineage>
</organism>
<dbReference type="AlphaFoldDB" id="A0A1W6MQH7"/>
<dbReference type="SUPFAM" id="SSF53850">
    <property type="entry name" value="Periplasmic binding protein-like II"/>
    <property type="match status" value="1"/>
</dbReference>
<reference evidence="3 4" key="1">
    <citation type="submission" date="2017-02" db="EMBL/GenBank/DDBJ databases">
        <authorList>
            <person name="Peterson S.W."/>
        </authorList>
    </citation>
    <scope>NUCLEOTIDE SEQUENCE [LARGE SCALE GENOMIC DNA]</scope>
    <source>
        <strain evidence="3 4">S285</strain>
    </source>
</reference>
<keyword evidence="2" id="KW-0812">Transmembrane</keyword>
<dbReference type="STRING" id="655015.B1812_00515"/>
<keyword evidence="2" id="KW-0472">Membrane</keyword>
<evidence type="ECO:0000256" key="2">
    <source>
        <dbReference type="SAM" id="Phobius"/>
    </source>
</evidence>
<evidence type="ECO:0000256" key="1">
    <source>
        <dbReference type="SAM" id="MobiDB-lite"/>
    </source>
</evidence>
<keyword evidence="4" id="KW-1185">Reference proteome</keyword>
<gene>
    <name evidence="3" type="ORF">B1812_00515</name>
</gene>
<evidence type="ECO:0000313" key="3">
    <source>
        <dbReference type="EMBL" id="ARN79796.1"/>
    </source>
</evidence>
<accession>A0A1W6MQH7</accession>
<dbReference type="PANTHER" id="PTHR42941">
    <property type="entry name" value="SLL1037 PROTEIN"/>
    <property type="match status" value="1"/>
</dbReference>
<feature type="transmembrane region" description="Helical" evidence="2">
    <location>
        <begin position="331"/>
        <end position="353"/>
    </location>
</feature>
<evidence type="ECO:0000313" key="4">
    <source>
        <dbReference type="Proteomes" id="UP000193978"/>
    </source>
</evidence>
<feature type="region of interest" description="Disordered" evidence="1">
    <location>
        <begin position="427"/>
        <end position="446"/>
    </location>
</feature>
<dbReference type="EMBL" id="CP019948">
    <property type="protein sequence ID" value="ARN79796.1"/>
    <property type="molecule type" value="Genomic_DNA"/>
</dbReference>
<dbReference type="Proteomes" id="UP000193978">
    <property type="component" value="Chromosome"/>
</dbReference>
<name>A0A1W6MQH7_9HYPH</name>
<dbReference type="RefSeq" id="WP_085769845.1">
    <property type="nucleotide sequence ID" value="NZ_AP027149.1"/>
</dbReference>
<dbReference type="Gene3D" id="3.40.190.10">
    <property type="entry name" value="Periplasmic binding protein-like II"/>
    <property type="match status" value="2"/>
</dbReference>
<dbReference type="InterPro" id="IPR011852">
    <property type="entry name" value="TRAP_TAXI"/>
</dbReference>
<keyword evidence="2" id="KW-1133">Transmembrane helix</keyword>